<evidence type="ECO:0000256" key="2">
    <source>
        <dbReference type="ARBA" id="ARBA00022692"/>
    </source>
</evidence>
<dbReference type="InterPro" id="IPR013083">
    <property type="entry name" value="Znf_RING/FYVE/PHD"/>
</dbReference>
<comment type="subcellular location">
    <subcellularLocation>
        <location evidence="1">Membrane</location>
        <topology evidence="1">Multi-pass membrane protein</topology>
    </subcellularLocation>
</comment>
<feature type="domain" description="RING-CH-type" evidence="8">
    <location>
        <begin position="11"/>
        <end position="46"/>
    </location>
</feature>
<dbReference type="EMBL" id="LT598485">
    <property type="protein sequence ID" value="SCW00398.1"/>
    <property type="molecule type" value="Genomic_DNA"/>
</dbReference>
<name>A0A1G4M9M2_LACFM</name>
<evidence type="ECO:0000256" key="1">
    <source>
        <dbReference type="ARBA" id="ARBA00004141"/>
    </source>
</evidence>
<dbReference type="PANTHER" id="PTHR46283">
    <property type="entry name" value="E3 UBIQUITIN-PROTEIN LIGASE MARCH5"/>
    <property type="match status" value="1"/>
</dbReference>
<keyword evidence="4" id="KW-0863">Zinc-finger</keyword>
<dbReference type="GO" id="GO:0016020">
    <property type="term" value="C:membrane"/>
    <property type="evidence" value="ECO:0007669"/>
    <property type="project" value="UniProtKB-SubCell"/>
</dbReference>
<evidence type="ECO:0000256" key="7">
    <source>
        <dbReference type="ARBA" id="ARBA00023136"/>
    </source>
</evidence>
<dbReference type="GO" id="GO:0008270">
    <property type="term" value="F:zinc ion binding"/>
    <property type="evidence" value="ECO:0007669"/>
    <property type="project" value="UniProtKB-KW"/>
</dbReference>
<evidence type="ECO:0000313" key="9">
    <source>
        <dbReference type="EMBL" id="SCW00398.1"/>
    </source>
</evidence>
<dbReference type="InterPro" id="IPR011016">
    <property type="entry name" value="Znf_RING-CH"/>
</dbReference>
<keyword evidence="2" id="KW-0812">Transmembrane</keyword>
<protein>
    <submittedName>
        <fullName evidence="9">LAFE_0C03312g1_1</fullName>
    </submittedName>
</protein>
<dbReference type="AlphaFoldDB" id="A0A1G4M9M2"/>
<dbReference type="Proteomes" id="UP000190831">
    <property type="component" value="Chromosome C"/>
</dbReference>
<keyword evidence="6" id="KW-1133">Transmembrane helix</keyword>
<evidence type="ECO:0000256" key="4">
    <source>
        <dbReference type="ARBA" id="ARBA00022771"/>
    </source>
</evidence>
<gene>
    <name evidence="9" type="ORF">LAFE_0C03312G</name>
</gene>
<accession>A0A1G4M9M2</accession>
<keyword evidence="3" id="KW-0479">Metal-binding</keyword>
<dbReference type="OrthoDB" id="4070369at2759"/>
<sequence length="433" mass="50058">MLMGLRKQYTCWICLEESNANGSYIVHDCGCNLQVHKRCLIKWLFTLNKKRLDGYDINDFYKINTVRELKRRICYLVDGNRILHEDMNTVETIQSLPVVGQTWASFICVTDLAIRAILGLSTPKYRSHELWRGVPIESVECPQCKKKVLARPLQYTSGSPVLFLLRLTKQVNRYAAVIFLCVASSTNIVKWWLKCALWQLRCIMPESVLRKALKVTTTRALDVYFNSMTGFRSIDQHTKLLVLGFPIYLASLRFSKSLFAHLRFLYPFLLVKHQLTNGLLAKVSSYTELLVLFYPLLFDTLSNSIVNRWLAKSQPYFLEPKWNAAVHDYSFEYADEADQADLVIKSTWCDIFIENLIWPWLGKQISSKILSRIGWIANCLTSICPEATPDECEYAMNVFGCVAVVLGKDLIRLYLTFRRLKELEAFQDFISDT</sequence>
<dbReference type="Gene3D" id="3.30.40.10">
    <property type="entry name" value="Zinc/RING finger domain, C3HC4 (zinc finger)"/>
    <property type="match status" value="1"/>
</dbReference>
<keyword evidence="7" id="KW-0472">Membrane</keyword>
<evidence type="ECO:0000256" key="3">
    <source>
        <dbReference type="ARBA" id="ARBA00022723"/>
    </source>
</evidence>
<organism evidence="9 10">
    <name type="scientific">Lachancea fermentati</name>
    <name type="common">Zygosaccharomyces fermentati</name>
    <dbReference type="NCBI Taxonomy" id="4955"/>
    <lineage>
        <taxon>Eukaryota</taxon>
        <taxon>Fungi</taxon>
        <taxon>Dikarya</taxon>
        <taxon>Ascomycota</taxon>
        <taxon>Saccharomycotina</taxon>
        <taxon>Saccharomycetes</taxon>
        <taxon>Saccharomycetales</taxon>
        <taxon>Saccharomycetaceae</taxon>
        <taxon>Lachancea</taxon>
    </lineage>
</organism>
<dbReference type="SUPFAM" id="SSF57850">
    <property type="entry name" value="RING/U-box"/>
    <property type="match status" value="1"/>
</dbReference>
<reference evidence="9 10" key="1">
    <citation type="submission" date="2016-03" db="EMBL/GenBank/DDBJ databases">
        <authorList>
            <person name="Devillers H."/>
        </authorList>
    </citation>
    <scope>NUCLEOTIDE SEQUENCE [LARGE SCALE GENOMIC DNA]</scope>
    <source>
        <strain evidence="9">CBS 6772</strain>
    </source>
</reference>
<keyword evidence="10" id="KW-1185">Reference proteome</keyword>
<evidence type="ECO:0000313" key="10">
    <source>
        <dbReference type="Proteomes" id="UP000190831"/>
    </source>
</evidence>
<proteinExistence type="predicted"/>
<dbReference type="OMA" id="WICLEES"/>
<evidence type="ECO:0000256" key="5">
    <source>
        <dbReference type="ARBA" id="ARBA00022833"/>
    </source>
</evidence>
<dbReference type="Pfam" id="PF12906">
    <property type="entry name" value="RINGv"/>
    <property type="match status" value="1"/>
</dbReference>
<keyword evidence="5" id="KW-0862">Zinc</keyword>
<evidence type="ECO:0000259" key="8">
    <source>
        <dbReference type="Pfam" id="PF12906"/>
    </source>
</evidence>
<evidence type="ECO:0000256" key="6">
    <source>
        <dbReference type="ARBA" id="ARBA00022989"/>
    </source>
</evidence>